<reference evidence="1" key="1">
    <citation type="submission" date="2022-06" db="EMBL/GenBank/DDBJ databases">
        <title>Fusarium solani species complex genomes reveal bases of compartmentalisation and animal pathogenesis.</title>
        <authorList>
            <person name="Tsai I.J."/>
        </authorList>
    </citation>
    <scope>NUCLEOTIDE SEQUENCE</scope>
    <source>
        <strain evidence="1">Fu6.1</strain>
    </source>
</reference>
<keyword evidence="2" id="KW-1185">Reference proteome</keyword>
<accession>A0ACC0QLA6</accession>
<gene>
    <name evidence="1" type="ORF">NCS57_00983400</name>
</gene>
<evidence type="ECO:0000313" key="1">
    <source>
        <dbReference type="EMBL" id="KAI8660070.1"/>
    </source>
</evidence>
<dbReference type="EMBL" id="CM046510">
    <property type="protein sequence ID" value="KAI8660070.1"/>
    <property type="molecule type" value="Genomic_DNA"/>
</dbReference>
<evidence type="ECO:0000313" key="2">
    <source>
        <dbReference type="Proteomes" id="UP001065298"/>
    </source>
</evidence>
<comment type="caution">
    <text evidence="1">The sequence shown here is derived from an EMBL/GenBank/DDBJ whole genome shotgun (WGS) entry which is preliminary data.</text>
</comment>
<dbReference type="Proteomes" id="UP001065298">
    <property type="component" value="Chromosome 8"/>
</dbReference>
<sequence>MTGSPDTMSSIPNQPKIDVSVDEDFGAHSVSQIIGRRRNKASAKKQQPWEHSYVVNPADPTTTTRGLDQLHQIFGRDIESNCSHM</sequence>
<proteinExistence type="predicted"/>
<protein>
    <submittedName>
        <fullName evidence="1">Uncharacterized protein</fullName>
    </submittedName>
</protein>
<organism evidence="1 2">
    <name type="scientific">Fusarium keratoplasticum</name>
    <dbReference type="NCBI Taxonomy" id="1328300"/>
    <lineage>
        <taxon>Eukaryota</taxon>
        <taxon>Fungi</taxon>
        <taxon>Dikarya</taxon>
        <taxon>Ascomycota</taxon>
        <taxon>Pezizomycotina</taxon>
        <taxon>Sordariomycetes</taxon>
        <taxon>Hypocreomycetidae</taxon>
        <taxon>Hypocreales</taxon>
        <taxon>Nectriaceae</taxon>
        <taxon>Fusarium</taxon>
        <taxon>Fusarium solani species complex</taxon>
    </lineage>
</organism>
<name>A0ACC0QLA6_9HYPO</name>